<evidence type="ECO:0000313" key="2">
    <source>
        <dbReference type="Proteomes" id="UP001176429"/>
    </source>
</evidence>
<sequence length="292" mass="30884">MPLTPYSQQLSDLLPLKIRSAGDPAGPTTAEDHRAFEALEIEAIAYLESMTRGNRIFVAELNGSRPGPDIEAIEGDLCLDRIGSGLPLWTWLDGEWIALGNLVGADGSKILGGVGEPAPALGIIGDWYFRYNVAAFEKMAGGWVSRFPIGTGATVPDQVGQNGKYLSTNGTNTFWATVPAGYSDNQAKDAALQAILATSTITATYNTGTRLLSVNVRAASLNMSHLDPAALATGTLTGAQQTALSNAANWTAKAYNSSTLVLTGIPAGTTYDDANYLYYFASDNRPLRMALA</sequence>
<comment type="caution">
    <text evidence="1">The sequence shown here is derived from an EMBL/GenBank/DDBJ whole genome shotgun (WGS) entry which is preliminary data.</text>
</comment>
<gene>
    <name evidence="1" type="ORF">Q5H93_21790</name>
</gene>
<accession>A0ABT9BI60</accession>
<dbReference type="Proteomes" id="UP001176429">
    <property type="component" value="Unassembled WGS sequence"/>
</dbReference>
<evidence type="ECO:0000313" key="1">
    <source>
        <dbReference type="EMBL" id="MDO7877389.1"/>
    </source>
</evidence>
<reference evidence="1" key="1">
    <citation type="submission" date="2023-07" db="EMBL/GenBank/DDBJ databases">
        <authorList>
            <person name="Kim M.K."/>
        </authorList>
    </citation>
    <scope>NUCLEOTIDE SEQUENCE</scope>
    <source>
        <strain evidence="1">ASUV-10-1</strain>
    </source>
</reference>
<dbReference type="RefSeq" id="WP_305008818.1">
    <property type="nucleotide sequence ID" value="NZ_JAUQSY010000019.1"/>
</dbReference>
<evidence type="ECO:0008006" key="3">
    <source>
        <dbReference type="Google" id="ProtNLM"/>
    </source>
</evidence>
<name>A0ABT9BI60_9BACT</name>
<proteinExistence type="predicted"/>
<keyword evidence="2" id="KW-1185">Reference proteome</keyword>
<dbReference type="EMBL" id="JAUQSY010000019">
    <property type="protein sequence ID" value="MDO7877389.1"/>
    <property type="molecule type" value="Genomic_DNA"/>
</dbReference>
<protein>
    <recommendedName>
        <fullName evidence="3">DUF2793 domain-containing protein</fullName>
    </recommendedName>
</protein>
<organism evidence="1 2">
    <name type="scientific">Hymenobacter aranciens</name>
    <dbReference type="NCBI Taxonomy" id="3063996"/>
    <lineage>
        <taxon>Bacteria</taxon>
        <taxon>Pseudomonadati</taxon>
        <taxon>Bacteroidota</taxon>
        <taxon>Cytophagia</taxon>
        <taxon>Cytophagales</taxon>
        <taxon>Hymenobacteraceae</taxon>
        <taxon>Hymenobacter</taxon>
    </lineage>
</organism>